<protein>
    <submittedName>
        <fullName evidence="2">10963_t:CDS:1</fullName>
    </submittedName>
</protein>
<name>A0A9N8VLD6_9GLOM</name>
<keyword evidence="3" id="KW-1185">Reference proteome</keyword>
<dbReference type="OrthoDB" id="2439404at2759"/>
<feature type="coiled-coil region" evidence="1">
    <location>
        <begin position="10"/>
        <end position="37"/>
    </location>
</feature>
<dbReference type="InterPro" id="IPR036953">
    <property type="entry name" value="GreA/GreB_C_sf"/>
</dbReference>
<dbReference type="GO" id="GO:0032784">
    <property type="term" value="P:regulation of DNA-templated transcription elongation"/>
    <property type="evidence" value="ECO:0007669"/>
    <property type="project" value="InterPro"/>
</dbReference>
<reference evidence="2" key="1">
    <citation type="submission" date="2021-06" db="EMBL/GenBank/DDBJ databases">
        <authorList>
            <person name="Kallberg Y."/>
            <person name="Tangrot J."/>
            <person name="Rosling A."/>
        </authorList>
    </citation>
    <scope>NUCLEOTIDE SEQUENCE</scope>
    <source>
        <strain evidence="2">FL130A</strain>
    </source>
</reference>
<dbReference type="AlphaFoldDB" id="A0A9N8VLD6"/>
<dbReference type="Proteomes" id="UP000789508">
    <property type="component" value="Unassembled WGS sequence"/>
</dbReference>
<dbReference type="EMBL" id="CAJVPS010000114">
    <property type="protein sequence ID" value="CAG8453748.1"/>
    <property type="molecule type" value="Genomic_DNA"/>
</dbReference>
<organism evidence="2 3">
    <name type="scientific">Ambispora leptoticha</name>
    <dbReference type="NCBI Taxonomy" id="144679"/>
    <lineage>
        <taxon>Eukaryota</taxon>
        <taxon>Fungi</taxon>
        <taxon>Fungi incertae sedis</taxon>
        <taxon>Mucoromycota</taxon>
        <taxon>Glomeromycotina</taxon>
        <taxon>Glomeromycetes</taxon>
        <taxon>Archaeosporales</taxon>
        <taxon>Ambisporaceae</taxon>
        <taxon>Ambispora</taxon>
    </lineage>
</organism>
<proteinExistence type="predicted"/>
<comment type="caution">
    <text evidence="2">The sequence shown here is derived from an EMBL/GenBank/DDBJ whole genome shotgun (WGS) entry which is preliminary data.</text>
</comment>
<sequence>MNESKKNGAYEILSQRLLELEKKIEVARNKLKMARLDGDRKENADWNILDEELESLQGQYFFLKNKLLLAKNKTEPKVLVTYRLLASRISINSPLGLALMNKKEGEVSEVQTEKSILVIATGKGYSLANFREQQVGLDYLKENCYKVKAIVISNTNFQNVGLLEDICQILGPSVPLYTSFHSKLIISYLFPQLKSKILNIEKNHEAKILLHNPLSEVIEQENRKKEADVYLLVVGTPPVIGGEEQLARLVDYLYTHSELITNLSKKEYLNLGASFYDFKLLIQLLKPAGVIALQNSYKNEKFFANLPGKFLTLNDGYSLDFSTRKTSCLKVKRALISLEELLLKQRENLGQSGLLIILLTVE</sequence>
<dbReference type="Gene3D" id="3.10.50.30">
    <property type="entry name" value="Transcription elongation factor, GreA/GreB, C-terminal domain"/>
    <property type="match status" value="1"/>
</dbReference>
<evidence type="ECO:0000313" key="3">
    <source>
        <dbReference type="Proteomes" id="UP000789508"/>
    </source>
</evidence>
<evidence type="ECO:0000313" key="2">
    <source>
        <dbReference type="EMBL" id="CAG8453748.1"/>
    </source>
</evidence>
<dbReference type="GO" id="GO:0003677">
    <property type="term" value="F:DNA binding"/>
    <property type="evidence" value="ECO:0007669"/>
    <property type="project" value="InterPro"/>
</dbReference>
<keyword evidence="1" id="KW-0175">Coiled coil</keyword>
<dbReference type="Gene3D" id="1.10.287.180">
    <property type="entry name" value="Transcription elongation factor, GreA/GreB, N-terminal domain"/>
    <property type="match status" value="1"/>
</dbReference>
<evidence type="ECO:0000256" key="1">
    <source>
        <dbReference type="SAM" id="Coils"/>
    </source>
</evidence>
<gene>
    <name evidence="2" type="ORF">ALEPTO_LOCUS1160</name>
</gene>
<accession>A0A9N8VLD6</accession>
<dbReference type="SUPFAM" id="SSF46557">
    <property type="entry name" value="GreA transcript cleavage protein, N-terminal domain"/>
    <property type="match status" value="1"/>
</dbReference>
<dbReference type="InterPro" id="IPR036805">
    <property type="entry name" value="Tscrpt_elong_fac_GreA/B_N_sf"/>
</dbReference>